<dbReference type="RefSeq" id="WP_129967996.1">
    <property type="nucleotide sequence ID" value="NZ_JACCEW010000001.1"/>
</dbReference>
<dbReference type="CDD" id="cd00408">
    <property type="entry name" value="DHDPS-like"/>
    <property type="match status" value="1"/>
</dbReference>
<comment type="caution">
    <text evidence="6">The sequence shown here is derived from an EMBL/GenBank/DDBJ whole genome shotgun (WGS) entry which is preliminary data.</text>
</comment>
<gene>
    <name evidence="6" type="ORF">H0A68_04300</name>
</gene>
<dbReference type="OrthoDB" id="8723394at2"/>
<dbReference type="AlphaFoldDB" id="A0A853F693"/>
<feature type="active site" description="Proton donor/acceptor" evidence="4">
    <location>
        <position position="139"/>
    </location>
</feature>
<dbReference type="GO" id="GO:0008840">
    <property type="term" value="F:4-hydroxy-tetrahydrodipicolinate synthase activity"/>
    <property type="evidence" value="ECO:0007669"/>
    <property type="project" value="TreeGrafter"/>
</dbReference>
<evidence type="ECO:0000256" key="3">
    <source>
        <dbReference type="PIRNR" id="PIRNR001365"/>
    </source>
</evidence>
<dbReference type="InterPro" id="IPR013785">
    <property type="entry name" value="Aldolase_TIM"/>
</dbReference>
<keyword evidence="7" id="KW-1185">Reference proteome</keyword>
<evidence type="ECO:0000313" key="6">
    <source>
        <dbReference type="EMBL" id="NYT36084.1"/>
    </source>
</evidence>
<evidence type="ECO:0000256" key="1">
    <source>
        <dbReference type="ARBA" id="ARBA00007592"/>
    </source>
</evidence>
<dbReference type="PANTHER" id="PTHR12128:SF66">
    <property type="entry name" value="4-HYDROXY-2-OXOGLUTARATE ALDOLASE, MITOCHONDRIAL"/>
    <property type="match status" value="1"/>
</dbReference>
<evidence type="ECO:0000256" key="4">
    <source>
        <dbReference type="PIRSR" id="PIRSR001365-1"/>
    </source>
</evidence>
<dbReference type="PIRSF" id="PIRSF001365">
    <property type="entry name" value="DHDPS"/>
    <property type="match status" value="1"/>
</dbReference>
<feature type="active site" description="Schiff-base intermediate with substrate" evidence="4">
    <location>
        <position position="167"/>
    </location>
</feature>
<dbReference type="EMBL" id="JACCEW010000001">
    <property type="protein sequence ID" value="NYT36084.1"/>
    <property type="molecule type" value="Genomic_DNA"/>
</dbReference>
<dbReference type="PRINTS" id="PR00146">
    <property type="entry name" value="DHPICSNTHASE"/>
</dbReference>
<dbReference type="Proteomes" id="UP000580517">
    <property type="component" value="Unassembled WGS sequence"/>
</dbReference>
<dbReference type="InterPro" id="IPR002220">
    <property type="entry name" value="DapA-like"/>
</dbReference>
<sequence length="300" mass="33172">MSKAEKDSGGLYCYLATPFNESGGIDTGVLAEYTAQMIAHGVVGVTCLASTCEGPYMTEQERLTVLDTVAKTASGKVKINVGIGGLSTLQATEAARQAKDHGATSLMLEMQQYFPVSFEAAYRHFDAVAQACDVPIRLYNLTLPTGFDFTPDRILAMSSIGSILSIKDASNDVFRLRDIRMLCGDRYTLYCGFHYQALDGFRLGAQGWEVMMHPAIAQPLVALYQALVRDPWSAESSEQYKMLQPLFYFFKQYGVPQCIKEISRRSALVFGEVRAPLQPLTDAAKRRLHTIVDQLEECCV</sequence>
<keyword evidence="2 3" id="KW-0456">Lyase</keyword>
<dbReference type="GO" id="GO:0005829">
    <property type="term" value="C:cytosol"/>
    <property type="evidence" value="ECO:0007669"/>
    <property type="project" value="TreeGrafter"/>
</dbReference>
<evidence type="ECO:0000313" key="7">
    <source>
        <dbReference type="Proteomes" id="UP000580517"/>
    </source>
</evidence>
<reference evidence="6 7" key="1">
    <citation type="submission" date="2020-07" db="EMBL/GenBank/DDBJ databases">
        <title>Taxonomic revisions and descriptions of new bacterial species based on genomic comparisons in the high-G+C-content subgroup of the family Alcaligenaceae.</title>
        <authorList>
            <person name="Szabo A."/>
            <person name="Felfoldi T."/>
        </authorList>
    </citation>
    <scope>NUCLEOTIDE SEQUENCE [LARGE SCALE GENOMIC DNA]</scope>
    <source>
        <strain evidence="6 7">DSM 25264</strain>
    </source>
</reference>
<organism evidence="6 7">
    <name type="scientific">Allopusillimonas soli</name>
    <dbReference type="NCBI Taxonomy" id="659016"/>
    <lineage>
        <taxon>Bacteria</taxon>
        <taxon>Pseudomonadati</taxon>
        <taxon>Pseudomonadota</taxon>
        <taxon>Betaproteobacteria</taxon>
        <taxon>Burkholderiales</taxon>
        <taxon>Alcaligenaceae</taxon>
        <taxon>Allopusillimonas</taxon>
    </lineage>
</organism>
<comment type="similarity">
    <text evidence="1 3">Belongs to the DapA family.</text>
</comment>
<dbReference type="SUPFAM" id="SSF51569">
    <property type="entry name" value="Aldolase"/>
    <property type="match status" value="1"/>
</dbReference>
<dbReference type="SMART" id="SM01130">
    <property type="entry name" value="DHDPS"/>
    <property type="match status" value="1"/>
</dbReference>
<proteinExistence type="inferred from homology"/>
<evidence type="ECO:0000256" key="5">
    <source>
        <dbReference type="PIRSR" id="PIRSR001365-2"/>
    </source>
</evidence>
<dbReference type="Gene3D" id="3.20.20.70">
    <property type="entry name" value="Aldolase class I"/>
    <property type="match status" value="1"/>
</dbReference>
<dbReference type="Pfam" id="PF00701">
    <property type="entry name" value="DHDPS"/>
    <property type="match status" value="1"/>
</dbReference>
<dbReference type="PANTHER" id="PTHR12128">
    <property type="entry name" value="DIHYDRODIPICOLINATE SYNTHASE"/>
    <property type="match status" value="1"/>
</dbReference>
<feature type="binding site" evidence="5">
    <location>
        <position position="51"/>
    </location>
    <ligand>
        <name>pyruvate</name>
        <dbReference type="ChEBI" id="CHEBI:15361"/>
    </ligand>
</feature>
<protein>
    <submittedName>
        <fullName evidence="6">Dihydrodipicolinate synthase family protein</fullName>
    </submittedName>
</protein>
<evidence type="ECO:0000256" key="2">
    <source>
        <dbReference type="ARBA" id="ARBA00023239"/>
    </source>
</evidence>
<accession>A0A853F693</accession>
<name>A0A853F693_9BURK</name>